<feature type="domain" description="RNA polymerase sigma factor 70 region 4 type 2" evidence="6">
    <location>
        <begin position="111"/>
        <end position="162"/>
    </location>
</feature>
<dbReference type="InterPro" id="IPR013325">
    <property type="entry name" value="RNA_pol_sigma_r2"/>
</dbReference>
<reference evidence="7 8" key="1">
    <citation type="submission" date="2019-07" db="EMBL/GenBank/DDBJ databases">
        <title>Whole genome shotgun sequence of Skermanella aerolata NBRC 106429.</title>
        <authorList>
            <person name="Hosoyama A."/>
            <person name="Uohara A."/>
            <person name="Ohji S."/>
            <person name="Ichikawa N."/>
        </authorList>
    </citation>
    <scope>NUCLEOTIDE SEQUENCE [LARGE SCALE GENOMIC DNA]</scope>
    <source>
        <strain evidence="7 8">NBRC 106429</strain>
    </source>
</reference>
<keyword evidence="2" id="KW-0805">Transcription regulation</keyword>
<dbReference type="GO" id="GO:0006352">
    <property type="term" value="P:DNA-templated transcription initiation"/>
    <property type="evidence" value="ECO:0007669"/>
    <property type="project" value="InterPro"/>
</dbReference>
<dbReference type="CDD" id="cd06171">
    <property type="entry name" value="Sigma70_r4"/>
    <property type="match status" value="1"/>
</dbReference>
<dbReference type="SUPFAM" id="SSF88659">
    <property type="entry name" value="Sigma3 and sigma4 domains of RNA polymerase sigma factors"/>
    <property type="match status" value="1"/>
</dbReference>
<dbReference type="Pfam" id="PF08281">
    <property type="entry name" value="Sigma70_r4_2"/>
    <property type="match status" value="1"/>
</dbReference>
<dbReference type="OrthoDB" id="9794372at2"/>
<dbReference type="InterPro" id="IPR014284">
    <property type="entry name" value="RNA_pol_sigma-70_dom"/>
</dbReference>
<evidence type="ECO:0000256" key="3">
    <source>
        <dbReference type="ARBA" id="ARBA00023082"/>
    </source>
</evidence>
<comment type="similarity">
    <text evidence="1">Belongs to the sigma-70 factor family. ECF subfamily.</text>
</comment>
<gene>
    <name evidence="7" type="ORF">SAE02_10580</name>
</gene>
<dbReference type="Gene3D" id="1.10.10.10">
    <property type="entry name" value="Winged helix-like DNA-binding domain superfamily/Winged helix DNA-binding domain"/>
    <property type="match status" value="1"/>
</dbReference>
<sequence length="169" mass="19258">MQKQLDALFRQYHEELYSFACRRLGRCDIAADVVQDAFVRYADMAQFDTGCDAVEQPRLFLCRIVGNLIIDLARRDRRRGNHAILDDVADHVADSQPSPDKALETRQRLALLQTALGELPPSCRDALLLSRVEKLTHAEVAERLGVSCSMVSKNIMRALRHCERRVPRQ</sequence>
<evidence type="ECO:0000256" key="2">
    <source>
        <dbReference type="ARBA" id="ARBA00023015"/>
    </source>
</evidence>
<evidence type="ECO:0000259" key="5">
    <source>
        <dbReference type="Pfam" id="PF04542"/>
    </source>
</evidence>
<dbReference type="Pfam" id="PF04542">
    <property type="entry name" value="Sigma70_r2"/>
    <property type="match status" value="1"/>
</dbReference>
<dbReference type="AlphaFoldDB" id="A0A512DL39"/>
<evidence type="ECO:0000256" key="1">
    <source>
        <dbReference type="ARBA" id="ARBA00010641"/>
    </source>
</evidence>
<dbReference type="Proteomes" id="UP000321523">
    <property type="component" value="Unassembled WGS sequence"/>
</dbReference>
<dbReference type="GO" id="GO:0016987">
    <property type="term" value="F:sigma factor activity"/>
    <property type="evidence" value="ECO:0007669"/>
    <property type="project" value="UniProtKB-KW"/>
</dbReference>
<dbReference type="Gene3D" id="1.10.1740.10">
    <property type="match status" value="1"/>
</dbReference>
<keyword evidence="4" id="KW-0804">Transcription</keyword>
<proteinExistence type="inferred from homology"/>
<protein>
    <submittedName>
        <fullName evidence="7">RNA polymerase sigma factor</fullName>
    </submittedName>
</protein>
<evidence type="ECO:0000313" key="7">
    <source>
        <dbReference type="EMBL" id="GEO36910.1"/>
    </source>
</evidence>
<dbReference type="InterPro" id="IPR036388">
    <property type="entry name" value="WH-like_DNA-bd_sf"/>
</dbReference>
<evidence type="ECO:0000259" key="6">
    <source>
        <dbReference type="Pfam" id="PF08281"/>
    </source>
</evidence>
<keyword evidence="8" id="KW-1185">Reference proteome</keyword>
<evidence type="ECO:0000313" key="8">
    <source>
        <dbReference type="Proteomes" id="UP000321523"/>
    </source>
</evidence>
<dbReference type="RefSeq" id="WP_044426068.1">
    <property type="nucleotide sequence ID" value="NZ_BJYZ01000003.1"/>
</dbReference>
<evidence type="ECO:0000256" key="4">
    <source>
        <dbReference type="ARBA" id="ARBA00023163"/>
    </source>
</evidence>
<keyword evidence="3" id="KW-0731">Sigma factor</keyword>
<dbReference type="InterPro" id="IPR013324">
    <property type="entry name" value="RNA_pol_sigma_r3/r4-like"/>
</dbReference>
<dbReference type="NCBIfam" id="TIGR02937">
    <property type="entry name" value="sigma70-ECF"/>
    <property type="match status" value="1"/>
</dbReference>
<dbReference type="InterPro" id="IPR007627">
    <property type="entry name" value="RNA_pol_sigma70_r2"/>
</dbReference>
<dbReference type="PANTHER" id="PTHR43133:SF63">
    <property type="entry name" value="RNA POLYMERASE SIGMA FACTOR FECI-RELATED"/>
    <property type="match status" value="1"/>
</dbReference>
<accession>A0A512DL39</accession>
<dbReference type="SUPFAM" id="SSF88946">
    <property type="entry name" value="Sigma2 domain of RNA polymerase sigma factors"/>
    <property type="match status" value="1"/>
</dbReference>
<dbReference type="EMBL" id="BJYZ01000003">
    <property type="protein sequence ID" value="GEO36910.1"/>
    <property type="molecule type" value="Genomic_DNA"/>
</dbReference>
<name>A0A512DL39_9PROT</name>
<comment type="caution">
    <text evidence="7">The sequence shown here is derived from an EMBL/GenBank/DDBJ whole genome shotgun (WGS) entry which is preliminary data.</text>
</comment>
<organism evidence="7 8">
    <name type="scientific">Skermanella aerolata</name>
    <dbReference type="NCBI Taxonomy" id="393310"/>
    <lineage>
        <taxon>Bacteria</taxon>
        <taxon>Pseudomonadati</taxon>
        <taxon>Pseudomonadota</taxon>
        <taxon>Alphaproteobacteria</taxon>
        <taxon>Rhodospirillales</taxon>
        <taxon>Azospirillaceae</taxon>
        <taxon>Skermanella</taxon>
    </lineage>
</organism>
<dbReference type="InterPro" id="IPR039425">
    <property type="entry name" value="RNA_pol_sigma-70-like"/>
</dbReference>
<dbReference type="PANTHER" id="PTHR43133">
    <property type="entry name" value="RNA POLYMERASE ECF-TYPE SIGMA FACTO"/>
    <property type="match status" value="1"/>
</dbReference>
<dbReference type="InterPro" id="IPR013249">
    <property type="entry name" value="RNA_pol_sigma70_r4_t2"/>
</dbReference>
<dbReference type="GO" id="GO:0003677">
    <property type="term" value="F:DNA binding"/>
    <property type="evidence" value="ECO:0007669"/>
    <property type="project" value="InterPro"/>
</dbReference>
<feature type="domain" description="RNA polymerase sigma-70 region 2" evidence="5">
    <location>
        <begin position="8"/>
        <end position="79"/>
    </location>
</feature>